<evidence type="ECO:0000313" key="2">
    <source>
        <dbReference type="Proteomes" id="UP000285972"/>
    </source>
</evidence>
<dbReference type="AlphaFoldDB" id="A0AAE8EQC4"/>
<dbReference type="GeneID" id="70909686"/>
<reference evidence="1 2" key="1">
    <citation type="submission" date="2016-09" db="EMBL/GenBank/DDBJ databases">
        <authorList>
            <person name="Doonan J."/>
            <person name="Pachebat J.A."/>
            <person name="Golyshin P.N."/>
            <person name="Denman S."/>
            <person name="Mcdonald J.E."/>
        </authorList>
    </citation>
    <scope>NUCLEOTIDE SEQUENCE [LARGE SCALE GENOMIC DNA]</scope>
    <source>
        <strain evidence="1 2">FRB141</strain>
    </source>
</reference>
<comment type="caution">
    <text evidence="1">The sequence shown here is derived from an EMBL/GenBank/DDBJ whole genome shotgun (WGS) entry which is preliminary data.</text>
</comment>
<organism evidence="1 2">
    <name type="scientific">Brenneria goodwinii</name>
    <dbReference type="NCBI Taxonomy" id="1109412"/>
    <lineage>
        <taxon>Bacteria</taxon>
        <taxon>Pseudomonadati</taxon>
        <taxon>Pseudomonadota</taxon>
        <taxon>Gammaproteobacteria</taxon>
        <taxon>Enterobacterales</taxon>
        <taxon>Pectobacteriaceae</taxon>
        <taxon>Brenneria</taxon>
    </lineage>
</organism>
<protein>
    <submittedName>
        <fullName evidence="1">Uncharacterized protein</fullName>
    </submittedName>
</protein>
<name>A0AAE8EQC4_9GAMM</name>
<dbReference type="Proteomes" id="UP000285972">
    <property type="component" value="Unassembled WGS sequence"/>
</dbReference>
<proteinExistence type="predicted"/>
<gene>
    <name evidence="1" type="ORF">BIY26_07400</name>
</gene>
<sequence>MDFFTRFEQARWEFTYGAPDSPEEHNALRLISIFRSPTGLRLFIMPSLVTAIRLVCQLSAMADDIGHFFEHQAN</sequence>
<dbReference type="EMBL" id="MJLX01000014">
    <property type="protein sequence ID" value="RLM26811.1"/>
    <property type="molecule type" value="Genomic_DNA"/>
</dbReference>
<evidence type="ECO:0000313" key="1">
    <source>
        <dbReference type="EMBL" id="RLM26811.1"/>
    </source>
</evidence>
<accession>A0AAE8EQC4</accession>
<dbReference type="RefSeq" id="WP_095835615.1">
    <property type="nucleotide sequence ID" value="NZ_CP014137.1"/>
</dbReference>
<dbReference type="KEGG" id="bgj:AWC36_22945"/>